<dbReference type="CDD" id="cd20401">
    <property type="entry name" value="Tudor_AtPTM-like"/>
    <property type="match status" value="1"/>
</dbReference>
<dbReference type="GO" id="GO:0005634">
    <property type="term" value="C:nucleus"/>
    <property type="evidence" value="ECO:0007669"/>
    <property type="project" value="UniProtKB-SubCell"/>
</dbReference>
<comment type="subcellular location">
    <subcellularLocation>
        <location evidence="1">Nucleus</location>
    </subcellularLocation>
</comment>
<evidence type="ECO:0000259" key="8">
    <source>
        <dbReference type="PROSITE" id="PS50016"/>
    </source>
</evidence>
<keyword evidence="11" id="KW-1185">Reference proteome</keyword>
<keyword evidence="3 6" id="KW-0863">Zinc-finger</keyword>
<organism evidence="10 11">
    <name type="scientific">Carpinus fangiana</name>
    <dbReference type="NCBI Taxonomy" id="176857"/>
    <lineage>
        <taxon>Eukaryota</taxon>
        <taxon>Viridiplantae</taxon>
        <taxon>Streptophyta</taxon>
        <taxon>Embryophyta</taxon>
        <taxon>Tracheophyta</taxon>
        <taxon>Spermatophyta</taxon>
        <taxon>Magnoliopsida</taxon>
        <taxon>eudicotyledons</taxon>
        <taxon>Gunneridae</taxon>
        <taxon>Pentapetalae</taxon>
        <taxon>rosids</taxon>
        <taxon>fabids</taxon>
        <taxon>Fagales</taxon>
        <taxon>Betulaceae</taxon>
        <taxon>Carpinus</taxon>
    </lineage>
</organism>
<dbReference type="Pfam" id="PF21743">
    <property type="entry name" value="PTM_DIR17_Tudor"/>
    <property type="match status" value="1"/>
</dbReference>
<evidence type="ECO:0000256" key="4">
    <source>
        <dbReference type="ARBA" id="ARBA00022833"/>
    </source>
</evidence>
<dbReference type="PROSITE" id="PS50016">
    <property type="entry name" value="ZF_PHD_2"/>
    <property type="match status" value="1"/>
</dbReference>
<feature type="compositionally biased region" description="Basic and acidic residues" evidence="7">
    <location>
        <begin position="279"/>
        <end position="290"/>
    </location>
</feature>
<evidence type="ECO:0008006" key="12">
    <source>
        <dbReference type="Google" id="ProtNLM"/>
    </source>
</evidence>
<keyword evidence="2" id="KW-0479">Metal-binding</keyword>
<feature type="compositionally biased region" description="Polar residues" evidence="7">
    <location>
        <begin position="1497"/>
        <end position="1507"/>
    </location>
</feature>
<proteinExistence type="predicted"/>
<dbReference type="InterPro" id="IPR013083">
    <property type="entry name" value="Znf_RING/FYVE/PHD"/>
</dbReference>
<feature type="compositionally biased region" description="Basic residues" evidence="7">
    <location>
        <begin position="1161"/>
        <end position="1171"/>
    </location>
</feature>
<feature type="domain" description="DDT" evidence="9">
    <location>
        <begin position="488"/>
        <end position="548"/>
    </location>
</feature>
<sequence>MEFVGRTVKKAFKGFGVFSGTVRSYDASSGIFEIVYEDGDCEDLELSEVASLLEGKEEAGGGGGGELAHVKPRVGRKPKKRRRIERKLEIRGRSGNVSVSLVTDGQDLNENCDLNNGFGGNLRESVVIGENSNGNCNSNDGFERILEMGHGFGGNLREIAEINRNLNIDVEKTLEKESGFDLNTGFNLNEEVDLNDGCDAHVKSEENLRKKDSIDLNLDVNGDFDENLDGGDLGCSDSGTEKRKCDFDLNVEVYEEIKDTDGDGGVEFKGTNSSEMIEESQKKEIGGDVEEKCEEDGGSNGSLEKVNLDINDVVLTQGISGSPGSAVRDASLGLAEGPEKENSVFSGDLKAGASLGVLDDTCIKDSSSMEVQLKDGRSEAGTIVIHGDQGDLGSPCKQGSSRRKRRRLSDNLRSTTETVLRRSARRGAAQSHVSMMSCAVNDPLLSPAVSAVTEEMGAGSGCEGSKKTRVLPSKLQFPPSSQNLNLDEIPVLDLFAVYACLRSFSTLLFLSPFELEDFVAELINKSPSRLFDCIHVSILQTLRKHLEYLSSEGSESASNCLRSLNWDLLDLITWPIFMAEYLLIHGSGLRPGYNISQLKLFKSDYYKQPASVKVEVLRCLCDDMIEVEAIRSELSRRSLAADPDMVFDRSMNIEVCKKRRVTVDVSGGSCLTEAIVEDASDWNSDECCLCKMDGNLICCDGCPAAYHSRCVGITSDLLPEGDWYCPECAIDRHKPWMKPWKSLRGAELLGIDLHGRLYFSSCGYLLVSESCDTESSFSYYHRNDLNAVLEVLKASEVSYSDILTKGQNPALPMPPAPWTSAETNIVKNETDESRKVEENSVSGCSGHLGCEVSKSLNLLDSMTAMESPYITSEGSAGTTQMSLDIQNFQNHGRHDSNRAAEFLGHSEIPGKIPSLGDSSLSTSIDVRRENNMESAGPGCYSSAITSRKGDTSQLNGGIGYMNYYSFAQTASSVADELMRKSSDKIDQKSIMSEEDIVSVQMKAILKKCTKFYWPNIQNLNVNARKEKCGWCFSCKYATDDRDCLFIMYLGPVQEGPKSDVVGFQSKKNRKGHLIDVICHILSIGDRLRGLLLGPWLNLHHTKYWHKSILKASDVASIKHLLLTLESNLHPLALSTEWSRHVDSVVTVGSASHVVINSSRASSKHGIGRKRVRSSEPESNPSSKAASGLGIFWWRGGKLSRRVFNWKVVPCSLASKAARQAGCTKIPGILYPENSEYAKRSRCVAWRAAVETASSVEQLAFQARELDSNIKWDDIENTHPLPALDKESRKSIRLFKKVIIRRKCTEGEVVKYLLDFGKRRVIPDIVKRHGSRVDESSSERKKYWLVEPNVPLHLLKNFEERRVTRRSNGMKSGKLLEVGRVKKSSSQKTGFSYLFSKAERSAYHRCGHCNKDVLIREAVSCQYCKGFFHKRHVKKSEGAIIAECTYTCRQCQDGLRAKIDVKRGKTATKQGKVLSQKRKKAFKDCKSVQLKRGKKASKGQQIQSQNSKKAPPAVPLRRSPRKAKCLSLQNKKPRGRKKVKQKKSKKTVRTSWQKKRTQVYHNYWLNGLRFSGKPNDERVMHFREKNILDSPEKLHVILDQPKCCLCGEASCGSTLSYIACEICGEWCHGDAFGLNPENIDKLIGFRCHVCRKRDPPICPHVLTVKSEVSQLVVETQSNAVDECNEVSNAVPPLSEVYLE</sequence>
<dbReference type="EMBL" id="CM017324">
    <property type="protein sequence ID" value="KAE8037216.1"/>
    <property type="molecule type" value="Genomic_DNA"/>
</dbReference>
<evidence type="ECO:0000313" key="10">
    <source>
        <dbReference type="EMBL" id="KAE8037216.1"/>
    </source>
</evidence>
<evidence type="ECO:0000313" key="11">
    <source>
        <dbReference type="Proteomes" id="UP000327013"/>
    </source>
</evidence>
<dbReference type="PROSITE" id="PS01359">
    <property type="entry name" value="ZF_PHD_1"/>
    <property type="match status" value="1"/>
</dbReference>
<dbReference type="CDD" id="cd15539">
    <property type="entry name" value="PHD1_AIRE"/>
    <property type="match status" value="1"/>
</dbReference>
<evidence type="ECO:0000256" key="5">
    <source>
        <dbReference type="ARBA" id="ARBA00023242"/>
    </source>
</evidence>
<dbReference type="Proteomes" id="UP000327013">
    <property type="component" value="Chromosome 4"/>
</dbReference>
<evidence type="ECO:0000256" key="2">
    <source>
        <dbReference type="ARBA" id="ARBA00022723"/>
    </source>
</evidence>
<evidence type="ECO:0000256" key="3">
    <source>
        <dbReference type="ARBA" id="ARBA00022771"/>
    </source>
</evidence>
<dbReference type="InterPro" id="IPR001965">
    <property type="entry name" value="Znf_PHD"/>
</dbReference>
<feature type="region of interest" description="Disordered" evidence="7">
    <location>
        <begin position="1484"/>
        <end position="1521"/>
    </location>
</feature>
<keyword evidence="5" id="KW-0539">Nucleus</keyword>
<dbReference type="InterPro" id="IPR019786">
    <property type="entry name" value="Zinc_finger_PHD-type_CS"/>
</dbReference>
<dbReference type="PANTHER" id="PTHR46508:SF5">
    <property type="entry name" value="PHD-FINGER AND DNA BINDING DOMAIN-CONTAINING PROTEIN"/>
    <property type="match status" value="1"/>
</dbReference>
<name>A0A660KTD1_9ROSI</name>
<gene>
    <name evidence="10" type="ORF">FH972_009825</name>
</gene>
<dbReference type="InterPro" id="IPR056618">
    <property type="entry name" value="Chromo_PTM"/>
</dbReference>
<dbReference type="CDD" id="cd15489">
    <property type="entry name" value="PHD_SF"/>
    <property type="match status" value="1"/>
</dbReference>
<evidence type="ECO:0000256" key="1">
    <source>
        <dbReference type="ARBA" id="ARBA00004123"/>
    </source>
</evidence>
<reference evidence="10 11" key="1">
    <citation type="submission" date="2019-06" db="EMBL/GenBank/DDBJ databases">
        <title>A chromosomal-level reference genome of Carpinus fangiana (Coryloideae, Betulaceae).</title>
        <authorList>
            <person name="Yang X."/>
            <person name="Wang Z."/>
            <person name="Zhang L."/>
            <person name="Hao G."/>
            <person name="Liu J."/>
            <person name="Yang Y."/>
        </authorList>
    </citation>
    <scope>NUCLEOTIDE SEQUENCE [LARGE SCALE GENOMIC DNA]</scope>
    <source>
        <strain evidence="10">Cfa_2016G</strain>
        <tissue evidence="10">Leaf</tissue>
    </source>
</reference>
<dbReference type="Pfam" id="PF00628">
    <property type="entry name" value="PHD"/>
    <property type="match status" value="1"/>
</dbReference>
<dbReference type="SUPFAM" id="SSF57903">
    <property type="entry name" value="FYVE/PHD zinc finger"/>
    <property type="match status" value="2"/>
</dbReference>
<keyword evidence="4" id="KW-0862">Zinc</keyword>
<dbReference type="SMART" id="SM00571">
    <property type="entry name" value="DDT"/>
    <property type="match status" value="1"/>
</dbReference>
<dbReference type="Pfam" id="PF24294">
    <property type="entry name" value="Chromo_PTM"/>
    <property type="match status" value="1"/>
</dbReference>
<evidence type="ECO:0000256" key="7">
    <source>
        <dbReference type="SAM" id="MobiDB-lite"/>
    </source>
</evidence>
<feature type="region of interest" description="Disordered" evidence="7">
    <location>
        <begin position="384"/>
        <end position="413"/>
    </location>
</feature>
<feature type="region of interest" description="Disordered" evidence="7">
    <location>
        <begin position="275"/>
        <end position="301"/>
    </location>
</feature>
<dbReference type="InterPro" id="IPR018501">
    <property type="entry name" value="DDT_dom"/>
</dbReference>
<dbReference type="OrthoDB" id="784962at2759"/>
<evidence type="ECO:0000256" key="6">
    <source>
        <dbReference type="PROSITE-ProRule" id="PRU00146"/>
    </source>
</evidence>
<evidence type="ECO:0000259" key="9">
    <source>
        <dbReference type="PROSITE" id="PS50827"/>
    </source>
</evidence>
<dbReference type="Gene3D" id="3.30.40.10">
    <property type="entry name" value="Zinc/RING finger domain, C3HC4 (zinc finger)"/>
    <property type="match status" value="2"/>
</dbReference>
<dbReference type="InterPro" id="IPR047365">
    <property type="entry name" value="Tudor_AtPTM-like"/>
</dbReference>
<dbReference type="GO" id="GO:0008270">
    <property type="term" value="F:zinc ion binding"/>
    <property type="evidence" value="ECO:0007669"/>
    <property type="project" value="UniProtKB-KW"/>
</dbReference>
<feature type="domain" description="PHD-type" evidence="8">
    <location>
        <begin position="684"/>
        <end position="731"/>
    </location>
</feature>
<dbReference type="InterPro" id="IPR011011">
    <property type="entry name" value="Znf_FYVE_PHD"/>
</dbReference>
<feature type="region of interest" description="Disordered" evidence="7">
    <location>
        <begin position="56"/>
        <end position="76"/>
    </location>
</feature>
<accession>A0A660KTD1</accession>
<feature type="region of interest" description="Disordered" evidence="7">
    <location>
        <begin position="1159"/>
        <end position="1184"/>
    </location>
</feature>
<dbReference type="InterPro" id="IPR019787">
    <property type="entry name" value="Znf_PHD-finger"/>
</dbReference>
<protein>
    <recommendedName>
        <fullName evidence="12">PHD-type domain-containing protein</fullName>
    </recommendedName>
</protein>
<dbReference type="SMART" id="SM00249">
    <property type="entry name" value="PHD"/>
    <property type="match status" value="3"/>
</dbReference>
<dbReference type="PANTHER" id="PTHR46508">
    <property type="entry name" value="PHD FINGER FAMILY PROTEIN"/>
    <property type="match status" value="1"/>
</dbReference>
<dbReference type="PROSITE" id="PS50827">
    <property type="entry name" value="DDT"/>
    <property type="match status" value="1"/>
</dbReference>
<dbReference type="Pfam" id="PF02791">
    <property type="entry name" value="DDT"/>
    <property type="match status" value="1"/>
</dbReference>